<dbReference type="OrthoDB" id="1913111at2759"/>
<organism evidence="3 4">
    <name type="scientific">Cuscuta europaea</name>
    <name type="common">European dodder</name>
    <dbReference type="NCBI Taxonomy" id="41803"/>
    <lineage>
        <taxon>Eukaryota</taxon>
        <taxon>Viridiplantae</taxon>
        <taxon>Streptophyta</taxon>
        <taxon>Embryophyta</taxon>
        <taxon>Tracheophyta</taxon>
        <taxon>Spermatophyta</taxon>
        <taxon>Magnoliopsida</taxon>
        <taxon>eudicotyledons</taxon>
        <taxon>Gunneridae</taxon>
        <taxon>Pentapetalae</taxon>
        <taxon>asterids</taxon>
        <taxon>lamiids</taxon>
        <taxon>Solanales</taxon>
        <taxon>Convolvulaceae</taxon>
        <taxon>Cuscuteae</taxon>
        <taxon>Cuscuta</taxon>
        <taxon>Cuscuta subgen. Cuscuta</taxon>
    </lineage>
</organism>
<evidence type="ECO:0000313" key="3">
    <source>
        <dbReference type="EMBL" id="CAH9054313.1"/>
    </source>
</evidence>
<dbReference type="FunFam" id="1.25.40.10:FF:000242">
    <property type="entry name" value="Pentatricopeptide repeat-containing protein"/>
    <property type="match status" value="1"/>
</dbReference>
<reference evidence="3" key="1">
    <citation type="submission" date="2022-07" db="EMBL/GenBank/DDBJ databases">
        <authorList>
            <person name="Macas J."/>
            <person name="Novak P."/>
            <person name="Neumann P."/>
        </authorList>
    </citation>
    <scope>NUCLEOTIDE SEQUENCE</scope>
</reference>
<dbReference type="InterPro" id="IPR046960">
    <property type="entry name" value="PPR_At4g14850-like_plant"/>
</dbReference>
<accession>A0A9P1DX56</accession>
<keyword evidence="1" id="KW-0677">Repeat</keyword>
<dbReference type="InterPro" id="IPR011990">
    <property type="entry name" value="TPR-like_helical_dom_sf"/>
</dbReference>
<dbReference type="InterPro" id="IPR002885">
    <property type="entry name" value="PPR_rpt"/>
</dbReference>
<comment type="caution">
    <text evidence="3">The sequence shown here is derived from an EMBL/GenBank/DDBJ whole genome shotgun (WGS) entry which is preliminary data.</text>
</comment>
<feature type="repeat" description="PPR" evidence="2">
    <location>
        <begin position="215"/>
        <end position="249"/>
    </location>
</feature>
<keyword evidence="4" id="KW-1185">Reference proteome</keyword>
<dbReference type="FunFam" id="1.25.40.10:FF:000073">
    <property type="entry name" value="Pentatricopeptide repeat-containing protein chloroplastic"/>
    <property type="match status" value="1"/>
</dbReference>
<dbReference type="PANTHER" id="PTHR47926">
    <property type="entry name" value="PENTATRICOPEPTIDE REPEAT-CONTAINING PROTEIN"/>
    <property type="match status" value="1"/>
</dbReference>
<evidence type="ECO:0000256" key="2">
    <source>
        <dbReference type="PROSITE-ProRule" id="PRU00708"/>
    </source>
</evidence>
<evidence type="ECO:0008006" key="5">
    <source>
        <dbReference type="Google" id="ProtNLM"/>
    </source>
</evidence>
<feature type="repeat" description="PPR" evidence="2">
    <location>
        <begin position="115"/>
        <end position="149"/>
    </location>
</feature>
<dbReference type="Pfam" id="PF01535">
    <property type="entry name" value="PPR"/>
    <property type="match status" value="7"/>
</dbReference>
<dbReference type="AlphaFoldDB" id="A0A9P1DX56"/>
<dbReference type="Proteomes" id="UP001152484">
    <property type="component" value="Unassembled WGS sequence"/>
</dbReference>
<feature type="repeat" description="PPR" evidence="2">
    <location>
        <begin position="316"/>
        <end position="350"/>
    </location>
</feature>
<dbReference type="EMBL" id="CAMAPE010000002">
    <property type="protein sequence ID" value="CAH9054313.1"/>
    <property type="molecule type" value="Genomic_DNA"/>
</dbReference>
<dbReference type="GO" id="GO:0009451">
    <property type="term" value="P:RNA modification"/>
    <property type="evidence" value="ECO:0007669"/>
    <property type="project" value="InterPro"/>
</dbReference>
<name>A0A9P1DX56_CUSEU</name>
<dbReference type="FunFam" id="1.25.40.10:FF:001096">
    <property type="entry name" value="Pentatricopeptide repeat-containing protein"/>
    <property type="match status" value="1"/>
</dbReference>
<evidence type="ECO:0000313" key="4">
    <source>
        <dbReference type="Proteomes" id="UP001152484"/>
    </source>
</evidence>
<dbReference type="Pfam" id="PF13041">
    <property type="entry name" value="PPR_2"/>
    <property type="match status" value="4"/>
</dbReference>
<dbReference type="NCBIfam" id="TIGR00756">
    <property type="entry name" value="PPR"/>
    <property type="match status" value="4"/>
</dbReference>
<evidence type="ECO:0000256" key="1">
    <source>
        <dbReference type="ARBA" id="ARBA00022737"/>
    </source>
</evidence>
<feature type="repeat" description="PPR" evidence="2">
    <location>
        <begin position="617"/>
        <end position="651"/>
    </location>
</feature>
<dbReference type="GO" id="GO:0003723">
    <property type="term" value="F:RNA binding"/>
    <property type="evidence" value="ECO:0007669"/>
    <property type="project" value="InterPro"/>
</dbReference>
<dbReference type="Gene3D" id="1.25.40.10">
    <property type="entry name" value="Tetratricopeptide repeat domain"/>
    <property type="match status" value="7"/>
</dbReference>
<proteinExistence type="predicted"/>
<dbReference type="PANTHER" id="PTHR47926:SF423">
    <property type="entry name" value="REPEAT-CONTAINING PROTEIN, PUTATIVE-RELATED"/>
    <property type="match status" value="1"/>
</dbReference>
<dbReference type="PROSITE" id="PS51375">
    <property type="entry name" value="PPR"/>
    <property type="match status" value="6"/>
</dbReference>
<feature type="repeat" description="PPR" evidence="2">
    <location>
        <begin position="546"/>
        <end position="580"/>
    </location>
</feature>
<protein>
    <recommendedName>
        <fullName evidence="5">Pentatricopeptide repeat-containing protein</fullName>
    </recommendedName>
</protein>
<sequence>MRKAISLASITTKFLKIKFLFLSGPRFQCSFSTENCLYHVENIKHSGLIELLQEPLTWVQIHSLSVTKSLHALIIKIGFTVEQVVFPLNNVLSKYVLYGDVNGARGLFDEMTHKNTVSYNTMITAYSQYGNVSEAWKLFSEIRRCGFDPTQFTFGGLLSCKFLNYYQVAQLHALIEKTPLFHTNAFVGTSLLTTLGKCGCIHEAWQIFKSMPRKNLVTWNSMIVLFGQHGYVENSMKMFIEILRDGRGLSEATFVGLLSCFVGLSYVELGEQVHAVALKYGLDITISVKNSLVNMYAKCFCAKTSNKMFEEVPMKDIISWNIIIGAMANSDSPDKALSAFVEMYANGFSPNEITFINVLNSCSRLKSISDGEALHAQLFKKRLEIDVRVGSAVLSFYVKCDKLEDAHRCFNDICEKNIVSWNTLILGYSNRGSLDSFLLLREMIRLGCYPNDFSFSIVMKSSCITELVQLHSLMVKTGYLEYSYVLSSLICGYAKNGLLSDALNSIDFNGTPFDVVSTNVMAGIYNRSRQYDKTMELFSALEDPPDMISWNILIAACSRIGYHIEVFDLFRHMQRTGVFPDNYTYVSLFSSCTALCNLGLGSSLHSLLIKNDSNSCDTFVCNVMINMYAKCGNLDSSIKIFNGITKSNVISWTAIISSLGLHGYAYQAIEKFYEMIMNGIKPDTVAFMAVLSACRHAGLVEQGMSLFKEMNSKYGVEPEMDHYVIAVDLLARCGRLVEAEELIDKMPFPPNALIWRTFLDGCKRKRAILSS</sequence>
<feature type="repeat" description="PPR" evidence="2">
    <location>
        <begin position="417"/>
        <end position="450"/>
    </location>
</feature>
<gene>
    <name evidence="3" type="ORF">CEURO_LOCUS632</name>
</gene>